<feature type="domain" description="UFSP1/2/DUB catalytic" evidence="2">
    <location>
        <begin position="20"/>
        <end position="218"/>
    </location>
</feature>
<dbReference type="InterPro" id="IPR012462">
    <property type="entry name" value="UFSP1/2_DUB_cat"/>
</dbReference>
<keyword evidence="4" id="KW-1185">Reference proteome</keyword>
<keyword evidence="1" id="KW-0378">Hydrolase</keyword>
<evidence type="ECO:0000313" key="3">
    <source>
        <dbReference type="EMBL" id="WBW73580.1"/>
    </source>
</evidence>
<dbReference type="GeneID" id="80877170"/>
<proteinExistence type="predicted"/>
<dbReference type="RefSeq" id="XP_056037823.1">
    <property type="nucleotide sequence ID" value="XM_056182481.1"/>
</dbReference>
<dbReference type="Pfam" id="PF07910">
    <property type="entry name" value="Peptidase_C78"/>
    <property type="match status" value="1"/>
</dbReference>
<dbReference type="Proteomes" id="UP001212411">
    <property type="component" value="Chromosome 2"/>
</dbReference>
<accession>A0AAF0AWZ8</accession>
<evidence type="ECO:0000256" key="1">
    <source>
        <dbReference type="ARBA" id="ARBA00022801"/>
    </source>
</evidence>
<organism evidence="3 4">
    <name type="scientific">Schizosaccharomyces osmophilus</name>
    <dbReference type="NCBI Taxonomy" id="2545709"/>
    <lineage>
        <taxon>Eukaryota</taxon>
        <taxon>Fungi</taxon>
        <taxon>Dikarya</taxon>
        <taxon>Ascomycota</taxon>
        <taxon>Taphrinomycotina</taxon>
        <taxon>Schizosaccharomycetes</taxon>
        <taxon>Schizosaccharomycetales</taxon>
        <taxon>Schizosaccharomycetaceae</taxon>
        <taxon>Schizosaccharomyces</taxon>
    </lineage>
</organism>
<protein>
    <submittedName>
        <fullName evidence="3">K48-linkage specific deubiquitinase</fullName>
    </submittedName>
</protein>
<evidence type="ECO:0000259" key="2">
    <source>
        <dbReference type="Pfam" id="PF07910"/>
    </source>
</evidence>
<dbReference type="KEGG" id="som:SOMG_03692"/>
<dbReference type="GO" id="GO:0016787">
    <property type="term" value="F:hydrolase activity"/>
    <property type="evidence" value="ECO:0007669"/>
    <property type="project" value="UniProtKB-KW"/>
</dbReference>
<dbReference type="AlphaFoldDB" id="A0AAF0AWZ8"/>
<evidence type="ECO:0000313" key="4">
    <source>
        <dbReference type="Proteomes" id="UP001212411"/>
    </source>
</evidence>
<dbReference type="EMBL" id="CP115612">
    <property type="protein sequence ID" value="WBW73580.1"/>
    <property type="molecule type" value="Genomic_DNA"/>
</dbReference>
<dbReference type="Gene3D" id="3.90.70.130">
    <property type="match status" value="1"/>
</dbReference>
<name>A0AAF0AWZ8_9SCHI</name>
<sequence length="244" mass="28615">MGYSLCDIQQQFTSINIPDVFLASGDVYYFSTIKHTDYGWGCGWRNIQMLFSWLQTSYNDWFESHHYKYDLPDLREHLLNAWKQGIDVDGYQQVGSQLEGAWIGATEAYTLMTGLMLNVGLVDFDFLNRSSAVEGLFLFFKDHFNDSLQDKRHISPCYLQFQGHSVTVVGYCDSLKSLIIFDPDAHQSNKKNPSGFQQDIIKRMLVNKRFFRDRQYQVLYVKEDLFLENIQERKQIRSARISDY</sequence>
<gene>
    <name evidence="3" type="primary">mug105</name>
    <name evidence="3" type="ORF">SOMG_03692</name>
</gene>
<reference evidence="3 4" key="1">
    <citation type="journal article" date="2023" name="G3 (Bethesda)">
        <title>A high-quality reference genome for the fission yeast Schizosaccharomyces osmophilus.</title>
        <authorList>
            <person name="Jia G.S."/>
            <person name="Zhang W.C."/>
            <person name="Liang Y."/>
            <person name="Liu X.H."/>
            <person name="Rhind N."/>
            <person name="Pidoux A."/>
            <person name="Brysch-Herzberg M."/>
            <person name="Du L.L."/>
        </authorList>
    </citation>
    <scope>NUCLEOTIDE SEQUENCE [LARGE SCALE GENOMIC DNA]</scope>
    <source>
        <strain evidence="3 4">CBS 15793</strain>
    </source>
</reference>